<dbReference type="Pfam" id="PF14352">
    <property type="entry name" value="DUF4402"/>
    <property type="match status" value="1"/>
</dbReference>
<sequence>MNKKAIITSSLLSFAVLSTTALAEKARFTASVKVQNTFELLKDKDLLFGTIRAKADTSSGDVATLIMPADPDVAPTAKSNGNAVITIMSGESNPAAFSIKGLPAYAVLTLTDPTETDLVLPGTSSTAAKFSLNSFTYYVTKGAKTGDVSASTIQADDKGDVEFNLGATLSTSSNTADGTTADYSDGDYSGTFSVQVNY</sequence>
<dbReference type="Proteomes" id="UP000586305">
    <property type="component" value="Unassembled WGS sequence"/>
</dbReference>
<feature type="signal peptide" evidence="1">
    <location>
        <begin position="1"/>
        <end position="23"/>
    </location>
</feature>
<organism evidence="2 3">
    <name type="scientific">Pseudoalteromonas caenipelagi</name>
    <dbReference type="NCBI Taxonomy" id="2726988"/>
    <lineage>
        <taxon>Bacteria</taxon>
        <taxon>Pseudomonadati</taxon>
        <taxon>Pseudomonadota</taxon>
        <taxon>Gammaproteobacteria</taxon>
        <taxon>Alteromonadales</taxon>
        <taxon>Pseudoalteromonadaceae</taxon>
        <taxon>Pseudoalteromonas</taxon>
    </lineage>
</organism>
<feature type="chain" id="PRO_5032935991" evidence="1">
    <location>
        <begin position="24"/>
        <end position="198"/>
    </location>
</feature>
<comment type="caution">
    <text evidence="2">The sequence shown here is derived from an EMBL/GenBank/DDBJ whole genome shotgun (WGS) entry which is preliminary data.</text>
</comment>
<dbReference type="AlphaFoldDB" id="A0A849VBT3"/>
<dbReference type="EMBL" id="JABBPG010000003">
    <property type="protein sequence ID" value="NOU50746.1"/>
    <property type="molecule type" value="Genomic_DNA"/>
</dbReference>
<accession>A0A849VBT3</accession>
<evidence type="ECO:0000313" key="3">
    <source>
        <dbReference type="Proteomes" id="UP000586305"/>
    </source>
</evidence>
<protein>
    <submittedName>
        <fullName evidence="2">DUF4402 domain-containing protein</fullName>
    </submittedName>
</protein>
<keyword evidence="1" id="KW-0732">Signal</keyword>
<dbReference type="InterPro" id="IPR025514">
    <property type="entry name" value="DUF4402"/>
</dbReference>
<proteinExistence type="predicted"/>
<evidence type="ECO:0000256" key="1">
    <source>
        <dbReference type="SAM" id="SignalP"/>
    </source>
</evidence>
<evidence type="ECO:0000313" key="2">
    <source>
        <dbReference type="EMBL" id="NOU50746.1"/>
    </source>
</evidence>
<gene>
    <name evidence="2" type="ORF">HG263_09400</name>
</gene>
<keyword evidence="3" id="KW-1185">Reference proteome</keyword>
<reference evidence="2 3" key="1">
    <citation type="submission" date="2020-04" db="EMBL/GenBank/DDBJ databases">
        <title>Pseudoalteromonas caenipelagi sp. nov., isolated from a tidal flat.</title>
        <authorList>
            <person name="Park S."/>
            <person name="Yoon J.-H."/>
        </authorList>
    </citation>
    <scope>NUCLEOTIDE SEQUENCE [LARGE SCALE GENOMIC DNA]</scope>
    <source>
        <strain evidence="2 3">JBTF-M23</strain>
    </source>
</reference>
<dbReference type="RefSeq" id="WP_171625824.1">
    <property type="nucleotide sequence ID" value="NZ_JABBPG010000003.1"/>
</dbReference>
<name>A0A849VBT3_9GAMM</name>